<evidence type="ECO:0000313" key="4">
    <source>
        <dbReference type="EMBL" id="KIK50762.1"/>
    </source>
</evidence>
<dbReference type="Gene3D" id="3.40.50.1820">
    <property type="entry name" value="alpha/beta hydrolase"/>
    <property type="match status" value="1"/>
</dbReference>
<dbReference type="Proteomes" id="UP000053593">
    <property type="component" value="Unassembled WGS sequence"/>
</dbReference>
<gene>
    <name evidence="4" type="ORF">GYMLUDRAFT_50992</name>
</gene>
<dbReference type="InterPro" id="IPR002018">
    <property type="entry name" value="CarbesteraseB"/>
</dbReference>
<reference evidence="4 5" key="1">
    <citation type="submission" date="2014-04" db="EMBL/GenBank/DDBJ databases">
        <title>Evolutionary Origins and Diversification of the Mycorrhizal Mutualists.</title>
        <authorList>
            <consortium name="DOE Joint Genome Institute"/>
            <consortium name="Mycorrhizal Genomics Consortium"/>
            <person name="Kohler A."/>
            <person name="Kuo A."/>
            <person name="Nagy L.G."/>
            <person name="Floudas D."/>
            <person name="Copeland A."/>
            <person name="Barry K.W."/>
            <person name="Cichocki N."/>
            <person name="Veneault-Fourrey C."/>
            <person name="LaButti K."/>
            <person name="Lindquist E.A."/>
            <person name="Lipzen A."/>
            <person name="Lundell T."/>
            <person name="Morin E."/>
            <person name="Murat C."/>
            <person name="Riley R."/>
            <person name="Ohm R."/>
            <person name="Sun H."/>
            <person name="Tunlid A."/>
            <person name="Henrissat B."/>
            <person name="Grigoriev I.V."/>
            <person name="Hibbett D.S."/>
            <person name="Martin F."/>
        </authorList>
    </citation>
    <scope>NUCLEOTIDE SEQUENCE [LARGE SCALE GENOMIC DNA]</scope>
    <source>
        <strain evidence="4 5">FD-317 M1</strain>
    </source>
</reference>
<dbReference type="OrthoDB" id="408631at2759"/>
<organism evidence="4 5">
    <name type="scientific">Collybiopsis luxurians FD-317 M1</name>
    <dbReference type="NCBI Taxonomy" id="944289"/>
    <lineage>
        <taxon>Eukaryota</taxon>
        <taxon>Fungi</taxon>
        <taxon>Dikarya</taxon>
        <taxon>Basidiomycota</taxon>
        <taxon>Agaricomycotina</taxon>
        <taxon>Agaricomycetes</taxon>
        <taxon>Agaricomycetidae</taxon>
        <taxon>Agaricales</taxon>
        <taxon>Marasmiineae</taxon>
        <taxon>Omphalotaceae</taxon>
        <taxon>Collybiopsis</taxon>
        <taxon>Collybiopsis luxurians</taxon>
    </lineage>
</organism>
<accession>A0A0D0BZD8</accession>
<dbReference type="Pfam" id="PF00135">
    <property type="entry name" value="COesterase"/>
    <property type="match status" value="1"/>
</dbReference>
<evidence type="ECO:0000259" key="3">
    <source>
        <dbReference type="Pfam" id="PF00135"/>
    </source>
</evidence>
<sequence>MGPEIHQGVWRRSDQGHHLRFVQKIVPLVSSVEFPLSSWGESAGSISASLHMLANGGDPEGLFRAAFMESGSPLSVGDITLGQKYYNQLVAATNCSRLSNTLECLRHVPYPQLKAALDETPNIFSYQSIELPWLPRVDGVFLLDNPQMLVQRGEIAPIPVVTGNCDDEGTIFSLASLNVTSGTAFKEYIRNVIIPNISDSHSEKILELYPEDPTKGSPFDTGLLNAITPEYKRIAALLGDVLLHGPGDFSREVELESSRFGCISIND</sequence>
<feature type="domain" description="Carboxylesterase type B" evidence="3">
    <location>
        <begin position="14"/>
        <end position="183"/>
    </location>
</feature>
<keyword evidence="2" id="KW-0378">Hydrolase</keyword>
<proteinExistence type="inferred from homology"/>
<dbReference type="GO" id="GO:0052689">
    <property type="term" value="F:carboxylic ester hydrolase activity"/>
    <property type="evidence" value="ECO:0007669"/>
    <property type="project" value="TreeGrafter"/>
</dbReference>
<dbReference type="InterPro" id="IPR029058">
    <property type="entry name" value="AB_hydrolase_fold"/>
</dbReference>
<dbReference type="PANTHER" id="PTHR43918:SF4">
    <property type="entry name" value="CARBOXYLIC ESTER HYDROLASE"/>
    <property type="match status" value="1"/>
</dbReference>
<dbReference type="PANTHER" id="PTHR43918">
    <property type="entry name" value="ACETYLCHOLINESTERASE"/>
    <property type="match status" value="1"/>
</dbReference>
<comment type="similarity">
    <text evidence="1">Belongs to the type-B carboxylesterase/lipase family.</text>
</comment>
<dbReference type="EMBL" id="KN834885">
    <property type="protein sequence ID" value="KIK50762.1"/>
    <property type="molecule type" value="Genomic_DNA"/>
</dbReference>
<evidence type="ECO:0000256" key="2">
    <source>
        <dbReference type="ARBA" id="ARBA00022801"/>
    </source>
</evidence>
<dbReference type="AlphaFoldDB" id="A0A0D0BZD8"/>
<dbReference type="HOGENOM" id="CLU_006586_10_6_1"/>
<evidence type="ECO:0000313" key="5">
    <source>
        <dbReference type="Proteomes" id="UP000053593"/>
    </source>
</evidence>
<dbReference type="SUPFAM" id="SSF53474">
    <property type="entry name" value="alpha/beta-Hydrolases"/>
    <property type="match status" value="1"/>
</dbReference>
<keyword evidence="5" id="KW-1185">Reference proteome</keyword>
<protein>
    <submittedName>
        <fullName evidence="4">Unplaced genomic scaffold GYMLUscaffold_137, whole genome shotgun sequence</fullName>
    </submittedName>
</protein>
<dbReference type="InterPro" id="IPR050654">
    <property type="entry name" value="AChE-related_enzymes"/>
</dbReference>
<name>A0A0D0BZD8_9AGAR</name>
<evidence type="ECO:0000256" key="1">
    <source>
        <dbReference type="ARBA" id="ARBA00005964"/>
    </source>
</evidence>